<evidence type="ECO:0000313" key="3">
    <source>
        <dbReference type="EMBL" id="SMA50777.1"/>
    </source>
</evidence>
<dbReference type="EMBL" id="FWPT01000016">
    <property type="protein sequence ID" value="SMA50777.1"/>
    <property type="molecule type" value="Genomic_DNA"/>
</dbReference>
<comment type="similarity">
    <text evidence="1">Belongs to the short-chain dehydrogenases/reductases (SDR) family.</text>
</comment>
<dbReference type="OrthoDB" id="9787486at2"/>
<protein>
    <submittedName>
        <fullName evidence="3">Short chain dehydrogenase</fullName>
    </submittedName>
</protein>
<proteinExistence type="inferred from homology"/>
<dbReference type="NCBIfam" id="NF005754">
    <property type="entry name" value="PRK07578.1"/>
    <property type="match status" value="1"/>
</dbReference>
<keyword evidence="2" id="KW-0560">Oxidoreductase</keyword>
<dbReference type="Pfam" id="PF13561">
    <property type="entry name" value="adh_short_C2"/>
    <property type="match status" value="1"/>
</dbReference>
<sequence>MQRVMVIGATGLIGRHIVQAFEEQESPVEILPVSRVATDLKADISDIHSLRSLFDSVGPIDGVICTAGLFNWGSWQEATDDDWAFSVANKLMGQINVIRCGAVSLNPGGHITLTTGVLAQEPLPGSGQGTVANAAIEGAVRSAAMEYDQLCINAVSPGWISETLDAMGQDPAAGVPAMQIARLYVQLQSDSRTGEVLRLLE</sequence>
<dbReference type="GO" id="GO:0016491">
    <property type="term" value="F:oxidoreductase activity"/>
    <property type="evidence" value="ECO:0007669"/>
    <property type="project" value="UniProtKB-KW"/>
</dbReference>
<dbReference type="PRINTS" id="PR00081">
    <property type="entry name" value="GDHRDH"/>
</dbReference>
<evidence type="ECO:0000313" key="4">
    <source>
        <dbReference type="Proteomes" id="UP000196573"/>
    </source>
</evidence>
<dbReference type="PANTHER" id="PTHR43477">
    <property type="entry name" value="DIHYDROANTICAPSIN 7-DEHYDROGENASE"/>
    <property type="match status" value="1"/>
</dbReference>
<dbReference type="CDD" id="cd11731">
    <property type="entry name" value="Lin1944_like_SDR_c"/>
    <property type="match status" value="1"/>
</dbReference>
<reference evidence="3 4" key="1">
    <citation type="submission" date="2017-03" db="EMBL/GenBank/DDBJ databases">
        <authorList>
            <person name="Afonso C.L."/>
            <person name="Miller P.J."/>
            <person name="Scott M.A."/>
            <person name="Spackman E."/>
            <person name="Goraichik I."/>
            <person name="Dimitrov K.M."/>
            <person name="Suarez D.L."/>
            <person name="Swayne D.E."/>
        </authorList>
    </citation>
    <scope>NUCLEOTIDE SEQUENCE [LARGE SCALE GENOMIC DNA]</scope>
    <source>
        <strain evidence="3">SB41UT1</strain>
    </source>
</reference>
<name>A0A1X7ATP0_9GAMM</name>
<dbReference type="InterPro" id="IPR051122">
    <property type="entry name" value="SDR_DHRS6-like"/>
</dbReference>
<dbReference type="AlphaFoldDB" id="A0A1X7ATP0"/>
<dbReference type="InterPro" id="IPR002347">
    <property type="entry name" value="SDR_fam"/>
</dbReference>
<accession>A0A1X7ATP0</accession>
<keyword evidence="4" id="KW-1185">Reference proteome</keyword>
<gene>
    <name evidence="3" type="ORF">EHSB41UT_04594</name>
</gene>
<dbReference type="InterPro" id="IPR036291">
    <property type="entry name" value="NAD(P)-bd_dom_sf"/>
</dbReference>
<dbReference type="Gene3D" id="3.40.50.720">
    <property type="entry name" value="NAD(P)-binding Rossmann-like Domain"/>
    <property type="match status" value="1"/>
</dbReference>
<dbReference type="RefSeq" id="WP_087113213.1">
    <property type="nucleotide sequence ID" value="NZ_CBCSCN010000018.1"/>
</dbReference>
<dbReference type="SUPFAM" id="SSF51735">
    <property type="entry name" value="NAD(P)-binding Rossmann-fold domains"/>
    <property type="match status" value="1"/>
</dbReference>
<evidence type="ECO:0000256" key="2">
    <source>
        <dbReference type="ARBA" id="ARBA00023002"/>
    </source>
</evidence>
<evidence type="ECO:0000256" key="1">
    <source>
        <dbReference type="ARBA" id="ARBA00006484"/>
    </source>
</evidence>
<dbReference type="PANTHER" id="PTHR43477:SF1">
    <property type="entry name" value="DIHYDROANTICAPSIN 7-DEHYDROGENASE"/>
    <property type="match status" value="1"/>
</dbReference>
<dbReference type="Proteomes" id="UP000196573">
    <property type="component" value="Unassembled WGS sequence"/>
</dbReference>
<organism evidence="3 4">
    <name type="scientific">Parendozoicomonas haliclonae</name>
    <dbReference type="NCBI Taxonomy" id="1960125"/>
    <lineage>
        <taxon>Bacteria</taxon>
        <taxon>Pseudomonadati</taxon>
        <taxon>Pseudomonadota</taxon>
        <taxon>Gammaproteobacteria</taxon>
        <taxon>Oceanospirillales</taxon>
        <taxon>Endozoicomonadaceae</taxon>
        <taxon>Parendozoicomonas</taxon>
    </lineage>
</organism>